<sequence>MASRSPTMGQRKVTWVVEIGDVPAYAYAPYEKHLSHSKYEREDVQKKTFTKWINSQLVKNDKPLVEDLFLDLRDGEILLSLLEILTAQQYKRERGRMRVHHINNVNTALQVLDSNGVKLVNISSNDIVDANPKLTLGLVWSIILHWQVHYHLKELMSELQQTNLEKTLLAWCRTHTQNYTGVNVKNFSTSWSDGLAFNALLHRWRPQLFDYAAVLARSPAARLEHAFALAHAHLAIDRLLDPEDVNTPNPDKKSIMMYVMCLFQSLPHSSEDVADLESIHSEPSTPVASQPPESAGGGGASRPLSAATTGSVELGGYYAAFEEVLAWLLEAEERLADARAPAGDDLAPLKDHFHAHEKFLLELSEHQMRVGAVLEEGARLVLEAGLSREETAEVRLQLRLLNQRWEQLRRRAMDTQAHVHHALMRAQQHHLLQFRQWLTKTEDRISHMGSVRGGAAGVAAQLAAVTALHEDLARQQPLVDALADCVIVVDDDAHDNSVTEIEDQLTALSERWSHTCSWTMQQLARLRELQERWAALDAQHAELARALDAHEAELKQLEASPVSSVGEVAARLAALRRLRAELRAPGRARLLAAAQALPGADALLDRADALADRLAALHDILAVQEHRIKDLGFDIDLEEDEEVKAPEVSITPSPEQSGEGGDGGGGGAAKKPRLSGDEGAAFQLGYEAFRAWADRAQAALAHCKGELENKNGKKKEIPSILEQVEKEIETQRADFANVEEIQRRLAAETGLEEEAKRHAESIEELKRRWENIQQSLLDIRNTMNLLEDKENFYKNVEALQRELDDIHAWKDKMLAEKPTNNQLIHLRNKIRLVKQLEMKLKELNAQSIILLTKQIPKPHKDDIESDSKRINDAYEQLLLFLTTREGEIKLAVNKKPPKQAEDEFKGLQNRVQAMEAQIIAEHAIISTPEAMAAKIEQLTKLRREFDELQSTYDRVVKDRRDNYEKGSVQELNFRSSLENLVTKFGDTKTILEQKISKLENGGALLQSLRGAAGELRAWLAALRALLLQAEPAPLGDQDPLERLLDHSNKFEEEKPTYKTKLELIESTKESILEDCDDTVAKTVQNETKDLKKLFEETTEQSFKTNELLRRALERTEAVFRQVGELEAWLASIEQQMPREHECNITDSAELYQMKTRFQALKDKCDEHTEQFRNLNEAGNDLLLAAAARPAGLARALTRLNARWTSVTHGVYERYKVLCEAWLESGELRAWLSQERAWLAGLQRRLRRSPNAPADAEEISDELYDLENYIQNHSDERLSRIRDIGRQLIDAHIMPGWIQAEIDSVTDMWHTLRAEAAARSEVLERAAREAASSEVSLDSLQQWLERAGRELREPAAARDALRGELPAQRRLLRDVERQADVYRAAGKLEAAARLSDQLELLQRNFSAVEEQLAEEGGAAPGGRAGRGARAAGGGGDVAARLERAAAALAAVQRDCARALPLAAHEPDAVRAQLRTCLRFYRTLSEIKSEVESIIKTGRKMVEDKAVPEPQEFSKKIDMLKELYNKLGAQITESKSRLEYALLTAREIQNDLHALAGWLDGLGSHTGPQALELEMSRMEAIRNKLNANYADFAKNCDPAYLDKLRAQVDDINARWERLGRRDADELRRYLAELARELDERDVTRAPARLRALAADLRARAAAAPDPAARAACHALLDKLTATTQANTDSATLVEYENVTDTIKRRLESPVNTPETEKPEFKKSKIPLALKSPVPIKKEIKESGYRSRGSSLERAKRKSESPMSDSISSVMSVDSIEPSVSRVSSVPSTPDTPKKNSSTFNLLNDSDLFTQISKNKIKAAPAEEEEKPKPDPCHVVEVKEHEIVKSTVSPIEPMEMYPFEAIDAVVEFIPQSVETVEIIDDTENESQSESETDETQQGSEDRRRPVDLGTEPKTFVVEVKTLEQRMKPTLGILKRKNSSEDEKPKAMRVTMVTVPDLIPNNDVEVADGSMKTPPPTPLDENEVSECPLLYDLAQRQQEAQRNLRRDEVNEYLILDEVPRDQAALPEPSATESLAREPPHADDEVIYSEVEETPQLRSSSCSEFEDKAPLSTSTPIKAEERGKQQVTVVAMSPKPPRDLPAKDRLQALNNEKYHKTEDDHKAGAAPESPPAGEEEGGELRARFGAQVDAELAEWEAGAAALARRMDVMLLTVGGVAAERDPAKRLEILKNQLGQLAPDAAALISRGDSIVYAKHKDNPLLAEFIQTHFQDKLRNKWSMVMSEIELKRNLALQAEDNLKELNKLVEQLQAWCDASEHLQSVEPEQLSSQESTAERVAALARELRAAHVGLPERAPAALAAWARAAARLQPAPGAESRCGEFVTRANACRASVAAAASALRQHPLGGRDYDDFPLQEDALARVSAALAECEESSASIERAGAAAELRASAQARRVADKLRHELAALRDAYQLRRERWVKCQAVWAELYALLETSGEWLDGFERELDAAEDPQLPHDKLEEKLRDLEKEMSTQSAGVAAARAAARGVVAACGAPLGARVHDQLALLNHRAHLAAARLRTLAARLEPAPRARPPPHPRAHSCGWWASCCTPRAPTWPTAPASPSATASSRYRTH</sequence>
<dbReference type="Pfam" id="PF00435">
    <property type="entry name" value="Spectrin"/>
    <property type="match status" value="2"/>
</dbReference>
<dbReference type="PROSITE" id="PS00019">
    <property type="entry name" value="ACTININ_1"/>
    <property type="match status" value="1"/>
</dbReference>
<dbReference type="InterPro" id="IPR001715">
    <property type="entry name" value="CH_dom"/>
</dbReference>
<dbReference type="PROSITE" id="PS00020">
    <property type="entry name" value="ACTININ_2"/>
    <property type="match status" value="1"/>
</dbReference>
<dbReference type="SMART" id="SM00150">
    <property type="entry name" value="SPEC"/>
    <property type="match status" value="9"/>
</dbReference>
<feature type="region of interest" description="Disordered" evidence="4">
    <location>
        <begin position="273"/>
        <end position="305"/>
    </location>
</feature>
<dbReference type="Gene3D" id="1.10.418.10">
    <property type="entry name" value="Calponin-like domain"/>
    <property type="match status" value="2"/>
</dbReference>
<reference evidence="6" key="1">
    <citation type="submission" date="2021-12" db="EMBL/GenBank/DDBJ databases">
        <authorList>
            <person name="King R."/>
        </authorList>
    </citation>
    <scope>NUCLEOTIDE SEQUENCE</scope>
</reference>
<feature type="coiled-coil region" evidence="3">
    <location>
        <begin position="526"/>
        <end position="560"/>
    </location>
</feature>
<accession>A0A9N8Q2N6</accession>
<dbReference type="InterPro" id="IPR018159">
    <property type="entry name" value="Spectrin/alpha-actinin"/>
</dbReference>
<feature type="compositionally biased region" description="Basic and acidic residues" evidence="4">
    <location>
        <begin position="1736"/>
        <end position="1757"/>
    </location>
</feature>
<evidence type="ECO:0000313" key="7">
    <source>
        <dbReference type="Proteomes" id="UP001154114"/>
    </source>
</evidence>
<dbReference type="Gene3D" id="1.20.58.60">
    <property type="match status" value="7"/>
</dbReference>
<feature type="region of interest" description="Disordered" evidence="4">
    <location>
        <begin position="1736"/>
        <end position="1800"/>
    </location>
</feature>
<feature type="domain" description="Calponin-homology (CH)" evidence="5">
    <location>
        <begin position="43"/>
        <end position="147"/>
    </location>
</feature>
<keyword evidence="3" id="KW-0175">Coiled coil</keyword>
<keyword evidence="1" id="KW-0677">Repeat</keyword>
<feature type="coiled-coil region" evidence="3">
    <location>
        <begin position="826"/>
        <end position="853"/>
    </location>
</feature>
<dbReference type="GO" id="GO:0005737">
    <property type="term" value="C:cytoplasm"/>
    <property type="evidence" value="ECO:0007669"/>
    <property type="project" value="UniProtKB-ARBA"/>
</dbReference>
<dbReference type="OrthoDB" id="18740at2759"/>
<feature type="region of interest" description="Disordered" evidence="4">
    <location>
        <begin position="2109"/>
        <end position="2133"/>
    </location>
</feature>
<feature type="coiled-coil region" evidence="3">
    <location>
        <begin position="931"/>
        <end position="958"/>
    </location>
</feature>
<feature type="region of interest" description="Disordered" evidence="4">
    <location>
        <begin position="642"/>
        <end position="674"/>
    </location>
</feature>
<feature type="compositionally biased region" description="Basic and acidic residues" evidence="4">
    <location>
        <begin position="2030"/>
        <end position="2039"/>
    </location>
</feature>
<dbReference type="SUPFAM" id="SSF46966">
    <property type="entry name" value="Spectrin repeat"/>
    <property type="match status" value="8"/>
</dbReference>
<evidence type="ECO:0000313" key="6">
    <source>
        <dbReference type="EMBL" id="CAD0205002.1"/>
    </source>
</evidence>
<evidence type="ECO:0000256" key="4">
    <source>
        <dbReference type="SAM" id="MobiDB-lite"/>
    </source>
</evidence>
<feature type="region of interest" description="Disordered" evidence="4">
    <location>
        <begin position="1878"/>
        <end position="1908"/>
    </location>
</feature>
<evidence type="ECO:0000256" key="3">
    <source>
        <dbReference type="SAM" id="Coils"/>
    </source>
</evidence>
<dbReference type="EMBL" id="LR824025">
    <property type="protein sequence ID" value="CAD0205002.1"/>
    <property type="molecule type" value="Genomic_DNA"/>
</dbReference>
<feature type="coiled-coil region" evidence="3">
    <location>
        <begin position="1383"/>
        <end position="1410"/>
    </location>
</feature>
<dbReference type="InterPro" id="IPR002017">
    <property type="entry name" value="Spectrin_repeat"/>
</dbReference>
<dbReference type="Pfam" id="PF00307">
    <property type="entry name" value="CH"/>
    <property type="match status" value="2"/>
</dbReference>
<feature type="coiled-coil region" evidence="3">
    <location>
        <begin position="2403"/>
        <end position="2430"/>
    </location>
</feature>
<feature type="region of interest" description="Disordered" evidence="4">
    <location>
        <begin position="2016"/>
        <end position="2069"/>
    </location>
</feature>
<feature type="domain" description="Calponin-homology (CH)" evidence="5">
    <location>
        <begin position="162"/>
        <end position="267"/>
    </location>
</feature>
<feature type="compositionally biased region" description="Polar residues" evidence="4">
    <location>
        <begin position="281"/>
        <end position="292"/>
    </location>
</feature>
<dbReference type="InterPro" id="IPR036872">
    <property type="entry name" value="CH_dom_sf"/>
</dbReference>
<organism evidence="6 7">
    <name type="scientific">Chrysodeixis includens</name>
    <name type="common">Soybean looper</name>
    <name type="synonym">Pseudoplusia includens</name>
    <dbReference type="NCBI Taxonomy" id="689277"/>
    <lineage>
        <taxon>Eukaryota</taxon>
        <taxon>Metazoa</taxon>
        <taxon>Ecdysozoa</taxon>
        <taxon>Arthropoda</taxon>
        <taxon>Hexapoda</taxon>
        <taxon>Insecta</taxon>
        <taxon>Pterygota</taxon>
        <taxon>Neoptera</taxon>
        <taxon>Endopterygota</taxon>
        <taxon>Lepidoptera</taxon>
        <taxon>Glossata</taxon>
        <taxon>Ditrysia</taxon>
        <taxon>Noctuoidea</taxon>
        <taxon>Noctuidae</taxon>
        <taxon>Plusiinae</taxon>
        <taxon>Chrysodeixis</taxon>
    </lineage>
</organism>
<dbReference type="PANTHER" id="PTHR11915">
    <property type="entry name" value="SPECTRIN/FILAMIN RELATED CYTOSKELETAL PROTEIN"/>
    <property type="match status" value="1"/>
</dbReference>
<dbReference type="PROSITE" id="PS50021">
    <property type="entry name" value="CH"/>
    <property type="match status" value="2"/>
</dbReference>
<dbReference type="CDD" id="cd21186">
    <property type="entry name" value="CH_DMD-like_rpt1"/>
    <property type="match status" value="1"/>
</dbReference>
<feature type="compositionally biased region" description="Low complexity" evidence="4">
    <location>
        <begin position="1758"/>
        <end position="1786"/>
    </location>
</feature>
<dbReference type="FunFam" id="1.10.418.10:FF:000032">
    <property type="entry name" value="utrophin isoform X1"/>
    <property type="match status" value="1"/>
</dbReference>
<feature type="compositionally biased region" description="Gly residues" evidence="4">
    <location>
        <begin position="658"/>
        <end position="668"/>
    </location>
</feature>
<feature type="compositionally biased region" description="Acidic residues" evidence="4">
    <location>
        <begin position="1878"/>
        <end position="1891"/>
    </location>
</feature>
<protein>
    <recommendedName>
        <fullName evidence="5">Calponin-homology (CH) domain-containing protein</fullName>
    </recommendedName>
</protein>
<name>A0A9N8Q2N6_CHRIL</name>
<gene>
    <name evidence="6" type="ORF">CINC_LOCUS7306</name>
</gene>
<evidence type="ECO:0000259" key="5">
    <source>
        <dbReference type="PROSITE" id="PS50021"/>
    </source>
</evidence>
<dbReference type="SMART" id="SM00033">
    <property type="entry name" value="CH"/>
    <property type="match status" value="2"/>
</dbReference>
<keyword evidence="2" id="KW-0009">Actin-binding</keyword>
<feature type="coiled-coil region" evidence="3">
    <location>
        <begin position="2239"/>
        <end position="2266"/>
    </location>
</feature>
<evidence type="ECO:0000256" key="1">
    <source>
        <dbReference type="ARBA" id="ARBA00022737"/>
    </source>
</evidence>
<dbReference type="InterPro" id="IPR001589">
    <property type="entry name" value="Actinin_actin-bd_CS"/>
</dbReference>
<dbReference type="SUPFAM" id="SSF47576">
    <property type="entry name" value="Calponin-homology domain, CH-domain"/>
    <property type="match status" value="1"/>
</dbReference>
<feature type="region of interest" description="Disordered" evidence="4">
    <location>
        <begin position="1702"/>
        <end position="1723"/>
    </location>
</feature>
<dbReference type="Proteomes" id="UP001154114">
    <property type="component" value="Chromosome 22"/>
</dbReference>
<dbReference type="GO" id="GO:0003779">
    <property type="term" value="F:actin binding"/>
    <property type="evidence" value="ECO:0007669"/>
    <property type="project" value="UniProtKB-KW"/>
</dbReference>
<keyword evidence="7" id="KW-1185">Reference proteome</keyword>
<evidence type="ECO:0000256" key="2">
    <source>
        <dbReference type="ARBA" id="ARBA00023203"/>
    </source>
</evidence>
<dbReference type="CDD" id="cd00176">
    <property type="entry name" value="SPEC"/>
    <property type="match status" value="2"/>
</dbReference>
<proteinExistence type="predicted"/>
<feature type="compositionally biased region" description="Basic and acidic residues" evidence="4">
    <location>
        <begin position="2109"/>
        <end position="2118"/>
    </location>
</feature>
<feature type="region of interest" description="Disordered" evidence="4">
    <location>
        <begin position="2567"/>
        <end position="2586"/>
    </location>
</feature>
<feature type="coiled-coil region" evidence="3">
    <location>
        <begin position="721"/>
        <end position="802"/>
    </location>
</feature>